<proteinExistence type="inferred from homology"/>
<dbReference type="PRINTS" id="PR00862">
    <property type="entry name" value="PROLIGOPTASE"/>
</dbReference>
<sequence length="738" mass="83448">MNGHGGMTKTSLPEYGYPEVFRDDQFVEMHHGQPVMDPYRWLENSDDPRTGQFIKDQMVTTKNYLGQYPDRKPLNSLVTKLFNYERRSAPYRYGDYYYFFVLTGDLAHEVWYQQRTLQDKPRVFLDVNTLSDDGSVSLRWLYPSWDGVHIAAMLSANGSDWSEIRMMRADAPGKMTPAEVHWVKFSSVEWTKDNLGFFYNRFPQPKQENGSSAGTETDTLLNCQVYYHRIGTPQEQDVLVYHDPKHPSLIHHVTVSNDPDHRYLILCISQGASHVAKVAVADLNAYPEITVGPLSFTFIVDKFEHVYDFVTCHNSTLYFQSDADAPQGCLLTIDMDQLDVGFRTLIPEHPRDNLLGVTCVHHDYLILRYLRNAITFSQLFCRKSGAFLGTFQLSPGSVHGLIGAVNKSEIFFVENSYVNPSVIYRYDLAEHPPTRRPDDALPLELIPQEYHRTKLCDGLDLSHLCTTQVWYPSKDGTRVSMFVLGRKGLTLDGSHPTLLYGYGGFNSKLLPTFSLRYLAFVLAYDGVVAVANLRGGGEYGEEWHKQGMKDKKQNVFDDFCAAAHFLIDQGYTSTERLVSLGGSNGGLLVAACANQEPEIFGCVLSQVGVLDMLRFHKFTIGHAWIAEYGNPDEPDDFPHIYKYSPLHNIQHRKPYPAMLLLTADHDDRVSPLHSFKYAAALQHAASKNMQQTQPLMIRIETAAGHGSGKSTQKVIEETVTMFSFAAQSLGFAFMGPQV</sequence>
<dbReference type="EMBL" id="JANBPY010002522">
    <property type="protein sequence ID" value="KAJ1954644.1"/>
    <property type="molecule type" value="Genomic_DNA"/>
</dbReference>
<feature type="domain" description="Peptidase S9 prolyl oligopeptidase catalytic" evidence="7">
    <location>
        <begin position="517"/>
        <end position="730"/>
    </location>
</feature>
<dbReference type="PANTHER" id="PTHR42881:SF2">
    <property type="entry name" value="PROLYL ENDOPEPTIDASE"/>
    <property type="match status" value="1"/>
</dbReference>
<comment type="similarity">
    <text evidence="2 6">Belongs to the peptidase S9A family.</text>
</comment>
<evidence type="ECO:0000256" key="5">
    <source>
        <dbReference type="ARBA" id="ARBA00022825"/>
    </source>
</evidence>
<evidence type="ECO:0000259" key="7">
    <source>
        <dbReference type="Pfam" id="PF00326"/>
    </source>
</evidence>
<dbReference type="GO" id="GO:0004252">
    <property type="term" value="F:serine-type endopeptidase activity"/>
    <property type="evidence" value="ECO:0007669"/>
    <property type="project" value="UniProtKB-UniRule"/>
</dbReference>
<reference evidence="9" key="1">
    <citation type="submission" date="2022-07" db="EMBL/GenBank/DDBJ databases">
        <title>Phylogenomic reconstructions and comparative analyses of Kickxellomycotina fungi.</title>
        <authorList>
            <person name="Reynolds N.K."/>
            <person name="Stajich J.E."/>
            <person name="Barry K."/>
            <person name="Grigoriev I.V."/>
            <person name="Crous P."/>
            <person name="Smith M.E."/>
        </authorList>
    </citation>
    <scope>NUCLEOTIDE SEQUENCE</scope>
    <source>
        <strain evidence="9">RSA 1196</strain>
    </source>
</reference>
<evidence type="ECO:0000313" key="9">
    <source>
        <dbReference type="EMBL" id="KAJ1954644.1"/>
    </source>
</evidence>
<dbReference type="PANTHER" id="PTHR42881">
    <property type="entry name" value="PROLYL ENDOPEPTIDASE"/>
    <property type="match status" value="1"/>
</dbReference>
<comment type="caution">
    <text evidence="9">The sequence shown here is derived from an EMBL/GenBank/DDBJ whole genome shotgun (WGS) entry which is preliminary data.</text>
</comment>
<protein>
    <recommendedName>
        <fullName evidence="6">Prolyl endopeptidase</fullName>
        <ecNumber evidence="6">3.4.21.-</ecNumber>
    </recommendedName>
</protein>
<dbReference type="SUPFAM" id="SSF50993">
    <property type="entry name" value="Peptidase/esterase 'gauge' domain"/>
    <property type="match status" value="1"/>
</dbReference>
<evidence type="ECO:0000256" key="1">
    <source>
        <dbReference type="ARBA" id="ARBA00001070"/>
    </source>
</evidence>
<dbReference type="Pfam" id="PF02897">
    <property type="entry name" value="Peptidase_S9_N"/>
    <property type="match status" value="1"/>
</dbReference>
<dbReference type="OrthoDB" id="248387at2759"/>
<name>A0A9W8AQG5_9FUNG</name>
<keyword evidence="5 6" id="KW-0720">Serine protease</keyword>
<dbReference type="InterPro" id="IPR001375">
    <property type="entry name" value="Peptidase_S9_cat"/>
</dbReference>
<dbReference type="Gene3D" id="3.40.50.1820">
    <property type="entry name" value="alpha/beta hydrolase"/>
    <property type="match status" value="1"/>
</dbReference>
<dbReference type="PROSITE" id="PS00708">
    <property type="entry name" value="PRO_ENDOPEP_SER"/>
    <property type="match status" value="1"/>
</dbReference>
<keyword evidence="3 6" id="KW-0645">Protease</keyword>
<comment type="catalytic activity">
    <reaction evidence="1">
        <text>Hydrolysis of Pro-|-Xaa &gt;&gt; Ala-|-Xaa in oligopeptides.</text>
        <dbReference type="EC" id="3.4.21.26"/>
    </reaction>
</comment>
<dbReference type="Proteomes" id="UP001150925">
    <property type="component" value="Unassembled WGS sequence"/>
</dbReference>
<dbReference type="FunFam" id="3.40.50.1820:FF:000005">
    <property type="entry name" value="Prolyl endopeptidase"/>
    <property type="match status" value="1"/>
</dbReference>
<organism evidence="9 10">
    <name type="scientific">Dispira parvispora</name>
    <dbReference type="NCBI Taxonomy" id="1520584"/>
    <lineage>
        <taxon>Eukaryota</taxon>
        <taxon>Fungi</taxon>
        <taxon>Fungi incertae sedis</taxon>
        <taxon>Zoopagomycota</taxon>
        <taxon>Kickxellomycotina</taxon>
        <taxon>Dimargaritomycetes</taxon>
        <taxon>Dimargaritales</taxon>
        <taxon>Dimargaritaceae</taxon>
        <taxon>Dispira</taxon>
    </lineage>
</organism>
<keyword evidence="4 6" id="KW-0378">Hydrolase</keyword>
<feature type="domain" description="Peptidase S9A N-terminal" evidence="8">
    <location>
        <begin position="18"/>
        <end position="430"/>
    </location>
</feature>
<dbReference type="GO" id="GO:0006508">
    <property type="term" value="P:proteolysis"/>
    <property type="evidence" value="ECO:0007669"/>
    <property type="project" value="UniProtKB-KW"/>
</dbReference>
<evidence type="ECO:0000256" key="4">
    <source>
        <dbReference type="ARBA" id="ARBA00022801"/>
    </source>
</evidence>
<dbReference type="GO" id="GO:0005829">
    <property type="term" value="C:cytosol"/>
    <property type="evidence" value="ECO:0007669"/>
    <property type="project" value="TreeGrafter"/>
</dbReference>
<dbReference type="EC" id="3.4.21.-" evidence="6"/>
<dbReference type="Pfam" id="PF00326">
    <property type="entry name" value="Peptidase_S9"/>
    <property type="match status" value="1"/>
</dbReference>
<evidence type="ECO:0000256" key="3">
    <source>
        <dbReference type="ARBA" id="ARBA00022670"/>
    </source>
</evidence>
<dbReference type="GO" id="GO:0070012">
    <property type="term" value="F:oligopeptidase activity"/>
    <property type="evidence" value="ECO:0007669"/>
    <property type="project" value="TreeGrafter"/>
</dbReference>
<dbReference type="InterPro" id="IPR029058">
    <property type="entry name" value="AB_hydrolase_fold"/>
</dbReference>
<evidence type="ECO:0000313" key="10">
    <source>
        <dbReference type="Proteomes" id="UP001150925"/>
    </source>
</evidence>
<dbReference type="InterPro" id="IPR051167">
    <property type="entry name" value="Prolyl_oligopep/macrocyclase"/>
</dbReference>
<evidence type="ECO:0000256" key="2">
    <source>
        <dbReference type="ARBA" id="ARBA00005228"/>
    </source>
</evidence>
<dbReference type="SUPFAM" id="SSF53474">
    <property type="entry name" value="alpha/beta-Hydrolases"/>
    <property type="match status" value="1"/>
</dbReference>
<keyword evidence="10" id="KW-1185">Reference proteome</keyword>
<accession>A0A9W8AQG5</accession>
<dbReference type="InterPro" id="IPR002471">
    <property type="entry name" value="Pept_S9_AS"/>
</dbReference>
<dbReference type="AlphaFoldDB" id="A0A9W8AQG5"/>
<dbReference type="Gene3D" id="2.130.10.120">
    <property type="entry name" value="Prolyl oligopeptidase, N-terminal domain"/>
    <property type="match status" value="1"/>
</dbReference>
<evidence type="ECO:0000256" key="6">
    <source>
        <dbReference type="RuleBase" id="RU368024"/>
    </source>
</evidence>
<dbReference type="InterPro" id="IPR023302">
    <property type="entry name" value="Pept_S9A_N"/>
</dbReference>
<evidence type="ECO:0000259" key="8">
    <source>
        <dbReference type="Pfam" id="PF02897"/>
    </source>
</evidence>
<dbReference type="InterPro" id="IPR002470">
    <property type="entry name" value="Peptidase_S9A"/>
</dbReference>
<gene>
    <name evidence="9" type="ORF">IWQ62_005710</name>
</gene>